<dbReference type="AlphaFoldDB" id="A0A0F9V126"/>
<organism evidence="1">
    <name type="scientific">marine sediment metagenome</name>
    <dbReference type="NCBI Taxonomy" id="412755"/>
    <lineage>
        <taxon>unclassified sequences</taxon>
        <taxon>metagenomes</taxon>
        <taxon>ecological metagenomes</taxon>
    </lineage>
</organism>
<gene>
    <name evidence="1" type="ORF">LCGC14_0463890</name>
</gene>
<protein>
    <submittedName>
        <fullName evidence="1">Uncharacterized protein</fullName>
    </submittedName>
</protein>
<sequence length="133" mass="15263">MKTTILLLLLSLFSCKKEETPSPAVSPAPLPDKIFSVRMYETQTKPWMDSFNQNWFVTYNLTTTGTPATAIDMYWLRENETITIDGEFKPAYPYSLIYAYVRSWVDLTDTVPTTIVVPVTVTSNVFSYTFTYN</sequence>
<dbReference type="EMBL" id="LAZR01000481">
    <property type="protein sequence ID" value="KKN67216.1"/>
    <property type="molecule type" value="Genomic_DNA"/>
</dbReference>
<accession>A0A0F9V126</accession>
<reference evidence="1" key="1">
    <citation type="journal article" date="2015" name="Nature">
        <title>Complex archaea that bridge the gap between prokaryotes and eukaryotes.</title>
        <authorList>
            <person name="Spang A."/>
            <person name="Saw J.H."/>
            <person name="Jorgensen S.L."/>
            <person name="Zaremba-Niedzwiedzka K."/>
            <person name="Martijn J."/>
            <person name="Lind A.E."/>
            <person name="van Eijk R."/>
            <person name="Schleper C."/>
            <person name="Guy L."/>
            <person name="Ettema T.J."/>
        </authorList>
    </citation>
    <scope>NUCLEOTIDE SEQUENCE</scope>
</reference>
<name>A0A0F9V126_9ZZZZ</name>
<dbReference type="PROSITE" id="PS51257">
    <property type="entry name" value="PROKAR_LIPOPROTEIN"/>
    <property type="match status" value="1"/>
</dbReference>
<evidence type="ECO:0000313" key="1">
    <source>
        <dbReference type="EMBL" id="KKN67216.1"/>
    </source>
</evidence>
<comment type="caution">
    <text evidence="1">The sequence shown here is derived from an EMBL/GenBank/DDBJ whole genome shotgun (WGS) entry which is preliminary data.</text>
</comment>
<proteinExistence type="predicted"/>